<evidence type="ECO:0000313" key="1">
    <source>
        <dbReference type="EMBL" id="EJI86182.1"/>
    </source>
</evidence>
<gene>
    <name evidence="1" type="ORF">AEST_10130</name>
</gene>
<dbReference type="AlphaFoldDB" id="J2IG37"/>
<dbReference type="Proteomes" id="UP000012043">
    <property type="component" value="Unassembled WGS sequence"/>
</dbReference>
<dbReference type="EMBL" id="ALAB01000008">
    <property type="protein sequence ID" value="EJI86182.1"/>
    <property type="molecule type" value="Genomic_DNA"/>
</dbReference>
<proteinExistence type="predicted"/>
<evidence type="ECO:0000313" key="2">
    <source>
        <dbReference type="Proteomes" id="UP000012043"/>
    </source>
</evidence>
<sequence>MIFIEENEDNLFKHCQSIIDSMPRYQAGAKNSVKASIIFEPIYQAHIRNKLRDHLELIEQGLCDEEASSSDIGREVINLYSRLMPDQLTVNKSILIGNYVRLLLIRLACIKVIKLNSSFKITVQSQNQFKTVQTYRKLYPTSVFEALAIGTPERAIKHGNELPRQLIIAIEESSIAYKSRAGASLALARACLCQGVETLSDFKYSDWNAFYTDYISVPERPAISISALIGVLSKYKNDPQFSNEFHSNKSKKYDTQNNSEIDFVSGSRAQAIALLGEVNYLKNGVRYNVSERVEYFKSYNRKVISYGYWDSSDVKRSDFMPSNLDAKISQVWKVAQIDYCNTKREAGTRKNAELRLSVLNIYLFSYLPAYFLNCKTGSIKYPERPRDFISTIFVQRSSIFEYESKLPDDFQFPVSLEDFVHAYEQTRAKVGTSNENTAKGVMRDISLFFDHLVSICSTDSSSEFYIKSNPLRLAQSKVKGTKYIKSRKEVMSLTYWSGLRVFLKVVANKLLDDNLSIITSSYKTAKDLANYPINSKFSFFGTDVEIGMIDLTDVGTYWHRLQSGQNIRLPNANPIAMLSFMAYSGQRLSNTFWLDVNTYKILESDDREYEDGLDHDLVKVLINTDKALTKEFPIFIPLFTFNMLKKVENLLRLNKYEWSLSEIDYQAEEGSKWGKITPLFRTTEQHSSSSLPMASILAQYENCLTASGIKIEESQIFYMPAKHVSPTEHVYCVSHFKKHIDEINASVKYFDEEAVPFTPIKSGTLITPHSLRVMVSSVYSPALGEDVVSKLMTGQTEATVGYYTTELDSTSSDLIAHLSSLMNLSGKKIVSEASIDEVDFRRRLIEGTVELDYQASSMNFSPDATLDDETLPSSGLDALRVAAASALAFNRTHICPFNNDCPRSIISEIGEHSCSECPFTITTTNHIPSIAAEIRSKSERLKEIKYKLDLGNLNDIDRSNLERNRNSLLREVTNWYIRLKVISNNPDGLFIMSADGKKRLTHDTPITTDTSSLQAFLRRLDEVNGSDLLQTESLKIQSARFMRLAEINIDKVDWNSVPEYSDIDAAYNHFQTLCKVSSLDVKNTLKTIESKFSMQNMIVQKIGVQ</sequence>
<name>J2IG37_9ALTE</name>
<protein>
    <submittedName>
        <fullName evidence="1">Uncharacterized protein</fullName>
    </submittedName>
</protein>
<dbReference type="PATRIC" id="fig|1197174.4.peg.993"/>
<accession>J2IG37</accession>
<dbReference type="RefSeq" id="WP_008607477.1">
    <property type="nucleotide sequence ID" value="NZ_ALAB01000008.1"/>
</dbReference>
<comment type="caution">
    <text evidence="1">The sequence shown here is derived from an EMBL/GenBank/DDBJ whole genome shotgun (WGS) entry which is preliminary data.</text>
</comment>
<organism evidence="1 2">
    <name type="scientific">Alishewanella aestuarii B11</name>
    <dbReference type="NCBI Taxonomy" id="1197174"/>
    <lineage>
        <taxon>Bacteria</taxon>
        <taxon>Pseudomonadati</taxon>
        <taxon>Pseudomonadota</taxon>
        <taxon>Gammaproteobacteria</taxon>
        <taxon>Alteromonadales</taxon>
        <taxon>Alteromonadaceae</taxon>
        <taxon>Alishewanella</taxon>
    </lineage>
</organism>
<reference evidence="1 2" key="1">
    <citation type="journal article" date="2012" name="J. Bacteriol.">
        <title>Genome Sequence of Pectin-Degrading Alishewanella aestuarii Strain B11T, Isolated from Tidal Flat Sediment.</title>
        <authorList>
            <person name="Jung J."/>
            <person name="Choi S."/>
            <person name="Chun J."/>
            <person name="Park W."/>
        </authorList>
    </citation>
    <scope>NUCLEOTIDE SEQUENCE [LARGE SCALE GENOMIC DNA]</scope>
    <source>
        <strain evidence="1 2">B11</strain>
    </source>
</reference>
<keyword evidence="2" id="KW-1185">Reference proteome</keyword>